<reference evidence="5" key="1">
    <citation type="submission" date="2023-01" db="EMBL/GenBank/DDBJ databases">
        <title>The diversity of Class Acidimicrobiia in South China Sea sediment environments and the proposal of Iamia marina sp. nov., a novel species of the genus Iamia.</title>
        <authorList>
            <person name="He Y."/>
            <person name="Tian X."/>
        </authorList>
    </citation>
    <scope>NUCLEOTIDE SEQUENCE</scope>
    <source>
        <strain evidence="5">DSM 19957</strain>
    </source>
</reference>
<dbReference type="EMBL" id="CP116942">
    <property type="protein sequence ID" value="WCO65908.1"/>
    <property type="molecule type" value="Genomic_DNA"/>
</dbReference>
<feature type="modified residue" description="N6-(pyridoxal phosphate)lysine" evidence="3">
    <location>
        <position position="174"/>
    </location>
</feature>
<proteinExistence type="inferred from homology"/>
<keyword evidence="5" id="KW-0808">Transferase</keyword>
<dbReference type="GO" id="GO:0030170">
    <property type="term" value="F:pyridoxal phosphate binding"/>
    <property type="evidence" value="ECO:0007669"/>
    <property type="project" value="TreeGrafter"/>
</dbReference>
<dbReference type="Proteomes" id="UP001216390">
    <property type="component" value="Chromosome"/>
</dbReference>
<dbReference type="InterPro" id="IPR015422">
    <property type="entry name" value="PyrdxlP-dep_Trfase_small"/>
</dbReference>
<keyword evidence="5" id="KW-0032">Aminotransferase</keyword>
<dbReference type="GO" id="GO:0008483">
    <property type="term" value="F:transaminase activity"/>
    <property type="evidence" value="ECO:0007669"/>
    <property type="project" value="UniProtKB-KW"/>
</dbReference>
<dbReference type="AlphaFoldDB" id="A0AAE9Y7L7"/>
<gene>
    <name evidence="5" type="ORF">PO878_15505</name>
</gene>
<dbReference type="PANTHER" id="PTHR30244:SF34">
    <property type="entry name" value="DTDP-4-AMINO-4,6-DIDEOXYGALACTOSE TRANSAMINASE"/>
    <property type="match status" value="1"/>
</dbReference>
<dbReference type="InterPro" id="IPR000653">
    <property type="entry name" value="DegT/StrS_aminotransferase"/>
</dbReference>
<sequence>MERRVRLQATPPLRTVEVGGDDASRRSRVTGHIAALVGSPPGVVLTGSCTAALEAVATVLALRPGDEVVVPAFTFPTTATAFLGRGASVRFADVRPDTLTIDPADVAEKVGPRTRAVVVMHYAGVGADVTGLRAAVGADVDIVEDAAHGIFGAVDGRPLGTLGRFGALSFHRTKNLSSSDGGALVVNDPDDLDRVDVAVDKGTNRVAFDQGRTPSYEWSGPGSSARMPDPCVAVLEADLDEVGPRQRRRAEVWDRYAEALGPWAEEAGAGLPVVPAGRQHPAHLFFVVLPRGRDRDAFVAHCRRAGVEVARHFGSLPASAYGRGLADPADACPVAGDLAGRLVRLPLHHQVSDADVDHVVEVVTAGVG</sequence>
<organism evidence="5 6">
    <name type="scientific">Iamia majanohamensis</name>
    <dbReference type="NCBI Taxonomy" id="467976"/>
    <lineage>
        <taxon>Bacteria</taxon>
        <taxon>Bacillati</taxon>
        <taxon>Actinomycetota</taxon>
        <taxon>Acidimicrobiia</taxon>
        <taxon>Acidimicrobiales</taxon>
        <taxon>Iamiaceae</taxon>
        <taxon>Iamia</taxon>
    </lineage>
</organism>
<evidence type="ECO:0000313" key="6">
    <source>
        <dbReference type="Proteomes" id="UP001216390"/>
    </source>
</evidence>
<dbReference type="PANTHER" id="PTHR30244">
    <property type="entry name" value="TRANSAMINASE"/>
    <property type="match status" value="1"/>
</dbReference>
<dbReference type="GO" id="GO:0000271">
    <property type="term" value="P:polysaccharide biosynthetic process"/>
    <property type="evidence" value="ECO:0007669"/>
    <property type="project" value="TreeGrafter"/>
</dbReference>
<dbReference type="Gene3D" id="3.90.1150.10">
    <property type="entry name" value="Aspartate Aminotransferase, domain 1"/>
    <property type="match status" value="1"/>
</dbReference>
<dbReference type="Pfam" id="PF01041">
    <property type="entry name" value="DegT_DnrJ_EryC1"/>
    <property type="match status" value="1"/>
</dbReference>
<evidence type="ECO:0000313" key="5">
    <source>
        <dbReference type="EMBL" id="WCO65908.1"/>
    </source>
</evidence>
<evidence type="ECO:0000256" key="4">
    <source>
        <dbReference type="RuleBase" id="RU004508"/>
    </source>
</evidence>
<comment type="cofactor">
    <cofactor evidence="1">
        <name>pyridoxal 5'-phosphate</name>
        <dbReference type="ChEBI" id="CHEBI:597326"/>
    </cofactor>
</comment>
<keyword evidence="3 4" id="KW-0663">Pyridoxal phosphate</keyword>
<comment type="similarity">
    <text evidence="4">Belongs to the DegT/DnrJ/EryC1 family.</text>
</comment>
<evidence type="ECO:0000256" key="3">
    <source>
        <dbReference type="PIRSR" id="PIRSR000390-2"/>
    </source>
</evidence>
<dbReference type="InterPro" id="IPR015424">
    <property type="entry name" value="PyrdxlP-dep_Trfase"/>
</dbReference>
<feature type="active site" description="Proton acceptor" evidence="2">
    <location>
        <position position="174"/>
    </location>
</feature>
<dbReference type="RefSeq" id="WP_272735434.1">
    <property type="nucleotide sequence ID" value="NZ_CP116942.1"/>
</dbReference>
<dbReference type="KEGG" id="ima:PO878_15505"/>
<keyword evidence="6" id="KW-1185">Reference proteome</keyword>
<evidence type="ECO:0000256" key="1">
    <source>
        <dbReference type="ARBA" id="ARBA00001933"/>
    </source>
</evidence>
<evidence type="ECO:0000256" key="2">
    <source>
        <dbReference type="PIRSR" id="PIRSR000390-1"/>
    </source>
</evidence>
<accession>A0AAE9Y7L7</accession>
<name>A0AAE9Y7L7_9ACTN</name>
<protein>
    <submittedName>
        <fullName evidence="5">Aminotransferase class I/II-fold pyridoxal phosphate-dependent enzyme</fullName>
    </submittedName>
</protein>
<dbReference type="InterPro" id="IPR015421">
    <property type="entry name" value="PyrdxlP-dep_Trfase_major"/>
</dbReference>
<dbReference type="SUPFAM" id="SSF53383">
    <property type="entry name" value="PLP-dependent transferases"/>
    <property type="match status" value="1"/>
</dbReference>
<dbReference type="Gene3D" id="3.40.640.10">
    <property type="entry name" value="Type I PLP-dependent aspartate aminotransferase-like (Major domain)"/>
    <property type="match status" value="1"/>
</dbReference>
<dbReference type="PIRSF" id="PIRSF000390">
    <property type="entry name" value="PLP_StrS"/>
    <property type="match status" value="1"/>
</dbReference>